<name>A0ABV9GUZ6_9BURK</name>
<feature type="transmembrane region" description="Helical" evidence="2">
    <location>
        <begin position="83"/>
        <end position="107"/>
    </location>
</feature>
<reference evidence="5" key="1">
    <citation type="journal article" date="2019" name="Int. J. Syst. Evol. Microbiol.">
        <title>The Global Catalogue of Microorganisms (GCM) 10K type strain sequencing project: providing services to taxonomists for standard genome sequencing and annotation.</title>
        <authorList>
            <consortium name="The Broad Institute Genomics Platform"/>
            <consortium name="The Broad Institute Genome Sequencing Center for Infectious Disease"/>
            <person name="Wu L."/>
            <person name="Ma J."/>
        </authorList>
    </citation>
    <scope>NUCLEOTIDE SEQUENCE [LARGE SCALE GENOMIC DNA]</scope>
    <source>
        <strain evidence="5">JCM 11650</strain>
    </source>
</reference>
<keyword evidence="2" id="KW-0472">Membrane</keyword>
<dbReference type="Pfam" id="PF02719">
    <property type="entry name" value="Polysacc_synt_2"/>
    <property type="match status" value="1"/>
</dbReference>
<comment type="caution">
    <text evidence="4">The sequence shown here is derived from an EMBL/GenBank/DDBJ whole genome shotgun (WGS) entry which is preliminary data.</text>
</comment>
<dbReference type="RefSeq" id="WP_377724966.1">
    <property type="nucleotide sequence ID" value="NZ_JBHSEW010000004.1"/>
</dbReference>
<organism evidence="4 5">
    <name type="scientific">Comamonas nitrativorans</name>
    <dbReference type="NCBI Taxonomy" id="108437"/>
    <lineage>
        <taxon>Bacteria</taxon>
        <taxon>Pseudomonadati</taxon>
        <taxon>Pseudomonadota</taxon>
        <taxon>Betaproteobacteria</taxon>
        <taxon>Burkholderiales</taxon>
        <taxon>Comamonadaceae</taxon>
        <taxon>Comamonas</taxon>
    </lineage>
</organism>
<dbReference type="Pfam" id="PF13727">
    <property type="entry name" value="CoA_binding_3"/>
    <property type="match status" value="1"/>
</dbReference>
<dbReference type="Proteomes" id="UP001595967">
    <property type="component" value="Unassembled WGS sequence"/>
</dbReference>
<dbReference type="PANTHER" id="PTHR43318">
    <property type="entry name" value="UDP-N-ACETYLGLUCOSAMINE 4,6-DEHYDRATASE"/>
    <property type="match status" value="1"/>
</dbReference>
<keyword evidence="2" id="KW-0812">Transmembrane</keyword>
<evidence type="ECO:0000256" key="2">
    <source>
        <dbReference type="SAM" id="Phobius"/>
    </source>
</evidence>
<feature type="transmembrane region" description="Helical" evidence="2">
    <location>
        <begin position="152"/>
        <end position="171"/>
    </location>
</feature>
<dbReference type="Gene3D" id="3.40.50.720">
    <property type="entry name" value="NAD(P)-binding Rossmann-like Domain"/>
    <property type="match status" value="2"/>
</dbReference>
<feature type="transmembrane region" description="Helical" evidence="2">
    <location>
        <begin position="21"/>
        <end position="41"/>
    </location>
</feature>
<accession>A0ABV9GUZ6</accession>
<dbReference type="CDD" id="cd05237">
    <property type="entry name" value="UDP_invert_4-6DH_SDR_e"/>
    <property type="match status" value="1"/>
</dbReference>
<dbReference type="PANTHER" id="PTHR43318:SF1">
    <property type="entry name" value="POLYSACCHARIDE BIOSYNTHESIS PROTEIN EPSC-RELATED"/>
    <property type="match status" value="1"/>
</dbReference>
<dbReference type="InterPro" id="IPR051203">
    <property type="entry name" value="Polysaccharide_Synthase-Rel"/>
</dbReference>
<dbReference type="InterPro" id="IPR003869">
    <property type="entry name" value="Polysac_CapD-like"/>
</dbReference>
<feature type="transmembrane region" description="Helical" evidence="2">
    <location>
        <begin position="53"/>
        <end position="71"/>
    </location>
</feature>
<dbReference type="EMBL" id="JBHSEW010000004">
    <property type="protein sequence ID" value="MFC4621853.1"/>
    <property type="molecule type" value="Genomic_DNA"/>
</dbReference>
<dbReference type="SUPFAM" id="SSF51735">
    <property type="entry name" value="NAD(P)-binding Rossmann-fold domains"/>
    <property type="match status" value="2"/>
</dbReference>
<sequence length="652" mass="70948">MPLNTILTPLLSWSRRAKQALALLADVLAALVAVWLAFYLRIEQVGTPVQQQLNTYAAALLFVPIFIRLGLYRAVFRYAGMRALAATAMAVGIYGSVFFAVLLIARWQGVPRSLGLIQPLVFLLLAGGWRVLARYGLLQVAGAGQEKAKGQLLIYGAGEAGVQTAFAMSVIREFVVRGFVDDDAQKIGRSINGLPIIAARHLEKFVQRHGITDILLAIPSLSRQQRHAIIGRLQPLPVHVRTLPGMVDLASGKVSVADFQELDIEDLLGRAPVQPDATLLARNLRGKVVLVTGAGGSIGSELCRQIVQEQPLQLVLVEHNEFGLYAIHQELSVLCARQELAVELLPKLASIRNLRRLRAVFAQYQPHSVFHAAAYKHVPLVQSNPSEGVLNNLFGTLNTARAAMEVGVENFVLISTDKAVRPTNVMGATKRMAELVLQSLADAQAVDFSAIDEAEGLPPIPNRTRFCMVRFGNVLGSSGSVVPLFRKQLRQGGPLTVTHPDVTRYFMTIPEAAQLVLQAGAMGQDGEVFVLDMGQPVKIIDLARRMVELSGLRVRDAAHPGGDIAIDVVGLRPGEKLYEELLIGDNPESTQHPRIMKAHEGFLPWTLLLPDLLAIRTAAKLGDVAQIDQVLTKLVSGYQRTVYDENPAAAHA</sequence>
<evidence type="ECO:0000313" key="4">
    <source>
        <dbReference type="EMBL" id="MFC4621853.1"/>
    </source>
</evidence>
<proteinExistence type="inferred from homology"/>
<keyword evidence="2" id="KW-1133">Transmembrane helix</keyword>
<keyword evidence="5" id="KW-1185">Reference proteome</keyword>
<protein>
    <submittedName>
        <fullName evidence="4">Polysaccharide biosynthesis protein</fullName>
    </submittedName>
</protein>
<evidence type="ECO:0000259" key="3">
    <source>
        <dbReference type="Pfam" id="PF02719"/>
    </source>
</evidence>
<evidence type="ECO:0000256" key="1">
    <source>
        <dbReference type="ARBA" id="ARBA00007430"/>
    </source>
</evidence>
<dbReference type="InterPro" id="IPR036291">
    <property type="entry name" value="NAD(P)-bd_dom_sf"/>
</dbReference>
<evidence type="ECO:0000313" key="5">
    <source>
        <dbReference type="Proteomes" id="UP001595967"/>
    </source>
</evidence>
<feature type="transmembrane region" description="Helical" evidence="2">
    <location>
        <begin position="113"/>
        <end position="132"/>
    </location>
</feature>
<feature type="domain" description="Polysaccharide biosynthesis protein CapD-like" evidence="3">
    <location>
        <begin position="289"/>
        <end position="599"/>
    </location>
</feature>
<comment type="similarity">
    <text evidence="1">Belongs to the polysaccharide synthase family.</text>
</comment>
<gene>
    <name evidence="4" type="ORF">ACFO3A_06440</name>
</gene>